<reference evidence="7 8" key="1">
    <citation type="submission" date="2017-03" db="EMBL/GenBank/DDBJ databases">
        <authorList>
            <person name="Afonso C.L."/>
            <person name="Miller P.J."/>
            <person name="Scott M.A."/>
            <person name="Spackman E."/>
            <person name="Goraichik I."/>
            <person name="Dimitrov K.M."/>
            <person name="Suarez D.L."/>
            <person name="Swayne D.E."/>
        </authorList>
    </citation>
    <scope>NUCLEOTIDE SEQUENCE [LARGE SCALE GENOMIC DNA]</scope>
    <source>
        <strain evidence="7 8">CECT 7066</strain>
    </source>
</reference>
<dbReference type="GO" id="GO:0005886">
    <property type="term" value="C:plasma membrane"/>
    <property type="evidence" value="ECO:0007669"/>
    <property type="project" value="UniProtKB-SubCell"/>
</dbReference>
<organism evidence="7 8">
    <name type="scientific">Palleronia marisminoris</name>
    <dbReference type="NCBI Taxonomy" id="315423"/>
    <lineage>
        <taxon>Bacteria</taxon>
        <taxon>Pseudomonadati</taxon>
        <taxon>Pseudomonadota</taxon>
        <taxon>Alphaproteobacteria</taxon>
        <taxon>Rhodobacterales</taxon>
        <taxon>Roseobacteraceae</taxon>
        <taxon>Palleronia</taxon>
    </lineage>
</organism>
<proteinExistence type="predicted"/>
<feature type="transmembrane region" description="Helical" evidence="6">
    <location>
        <begin position="46"/>
        <end position="63"/>
    </location>
</feature>
<dbReference type="OrthoDB" id="9800982at2"/>
<feature type="transmembrane region" description="Helical" evidence="6">
    <location>
        <begin position="83"/>
        <end position="105"/>
    </location>
</feature>
<dbReference type="Pfam" id="PF01943">
    <property type="entry name" value="Polysacc_synt"/>
    <property type="match status" value="1"/>
</dbReference>
<evidence type="ECO:0000256" key="4">
    <source>
        <dbReference type="ARBA" id="ARBA00022989"/>
    </source>
</evidence>
<evidence type="ECO:0000256" key="6">
    <source>
        <dbReference type="SAM" id="Phobius"/>
    </source>
</evidence>
<keyword evidence="3 6" id="KW-0812">Transmembrane</keyword>
<dbReference type="AlphaFoldDB" id="A0A1Y5TXC8"/>
<dbReference type="EMBL" id="FWFV01000017">
    <property type="protein sequence ID" value="SLN70300.1"/>
    <property type="molecule type" value="Genomic_DNA"/>
</dbReference>
<keyword evidence="5 6" id="KW-0472">Membrane</keyword>
<name>A0A1Y5TXC8_9RHOB</name>
<accession>A0A1Y5TXC8</accession>
<dbReference type="Proteomes" id="UP000193870">
    <property type="component" value="Unassembled WGS sequence"/>
</dbReference>
<feature type="transmembrane region" description="Helical" evidence="6">
    <location>
        <begin position="149"/>
        <end position="165"/>
    </location>
</feature>
<sequence>MLQAGLAALYKFGGVGLAFLVLVVLARRMTPVEFGLYSVGYSIANIAWAIGTLGQPVSAVRFWPTLAERYGTDVANFVLRRGLLLVTLGSALIFALGLVAAMIGAGPFANVPLVIATAAFSVALAYSQYLCFALRARGLLSWSMVPRDLIWRGGVIVIAFFMDSLSGLGGLWLTTAVLAVATLAQLVRLVTLPPTIWTNRTLPPREEIEAMRYAQWGLYAGAISRHFLQQASTVVVALVLGPVEAGAFFAAQRLGNLMSLTLLSTNQVSSPLLAADWHAGRKDEVQSLAFAMALLATVASLGMFALFVLFGPWILTLFDSSYTSAYAALLLLAIGQLVSAACGSNANLLNLAGQERPLLRITVISGLLNPLMTAGGAMLGGLTGAALGTALAIILWNVLSVRLCKARLGIRIMAPDDIRNAGAVLRDVLRKRRNRKTAKKD</sequence>
<protein>
    <submittedName>
        <fullName evidence="7">Polysaccharide biosynthesis protein</fullName>
    </submittedName>
</protein>
<comment type="subcellular location">
    <subcellularLocation>
        <location evidence="1">Cell membrane</location>
        <topology evidence="1">Multi-pass membrane protein</topology>
    </subcellularLocation>
</comment>
<dbReference type="PANTHER" id="PTHR30250">
    <property type="entry name" value="PST FAMILY PREDICTED COLANIC ACID TRANSPORTER"/>
    <property type="match status" value="1"/>
</dbReference>
<dbReference type="InterPro" id="IPR002797">
    <property type="entry name" value="Polysacc_synth"/>
</dbReference>
<evidence type="ECO:0000313" key="7">
    <source>
        <dbReference type="EMBL" id="SLN70300.1"/>
    </source>
</evidence>
<keyword evidence="2" id="KW-1003">Cell membrane</keyword>
<dbReference type="STRING" id="315423.SAMN04488020_11819"/>
<evidence type="ECO:0000313" key="8">
    <source>
        <dbReference type="Proteomes" id="UP000193870"/>
    </source>
</evidence>
<evidence type="ECO:0000256" key="3">
    <source>
        <dbReference type="ARBA" id="ARBA00022692"/>
    </source>
</evidence>
<dbReference type="RefSeq" id="WP_085855511.1">
    <property type="nucleotide sequence ID" value="NZ_FOPF01000018.1"/>
</dbReference>
<feature type="transmembrane region" description="Helical" evidence="6">
    <location>
        <begin position="288"/>
        <end position="314"/>
    </location>
</feature>
<keyword evidence="8" id="KW-1185">Reference proteome</keyword>
<feature type="transmembrane region" description="Helical" evidence="6">
    <location>
        <begin position="111"/>
        <end position="129"/>
    </location>
</feature>
<gene>
    <name evidence="7" type="ORF">PAM7066_03562</name>
</gene>
<evidence type="ECO:0000256" key="2">
    <source>
        <dbReference type="ARBA" id="ARBA00022475"/>
    </source>
</evidence>
<dbReference type="InterPro" id="IPR050833">
    <property type="entry name" value="Poly_Biosynth_Transport"/>
</dbReference>
<evidence type="ECO:0000256" key="1">
    <source>
        <dbReference type="ARBA" id="ARBA00004651"/>
    </source>
</evidence>
<feature type="transmembrane region" description="Helical" evidence="6">
    <location>
        <begin position="7"/>
        <end position="26"/>
    </location>
</feature>
<evidence type="ECO:0000256" key="5">
    <source>
        <dbReference type="ARBA" id="ARBA00023136"/>
    </source>
</evidence>
<dbReference type="PANTHER" id="PTHR30250:SF11">
    <property type="entry name" value="O-ANTIGEN TRANSPORTER-RELATED"/>
    <property type="match status" value="1"/>
</dbReference>
<feature type="transmembrane region" description="Helical" evidence="6">
    <location>
        <begin position="358"/>
        <end position="379"/>
    </location>
</feature>
<keyword evidence="4 6" id="KW-1133">Transmembrane helix</keyword>
<feature type="transmembrane region" description="Helical" evidence="6">
    <location>
        <begin position="326"/>
        <end position="346"/>
    </location>
</feature>
<feature type="transmembrane region" description="Helical" evidence="6">
    <location>
        <begin position="385"/>
        <end position="404"/>
    </location>
</feature>